<evidence type="ECO:0000313" key="5">
    <source>
        <dbReference type="EMBL" id="NGM49454.1"/>
    </source>
</evidence>
<dbReference type="RefSeq" id="WP_165257394.1">
    <property type="nucleotide sequence ID" value="NZ_JAAKGT010000002.1"/>
</dbReference>
<dbReference type="PRINTS" id="PR00035">
    <property type="entry name" value="HTHGNTR"/>
</dbReference>
<evidence type="ECO:0000256" key="1">
    <source>
        <dbReference type="ARBA" id="ARBA00023015"/>
    </source>
</evidence>
<dbReference type="InterPro" id="IPR011711">
    <property type="entry name" value="GntR_C"/>
</dbReference>
<organism evidence="5">
    <name type="scientific">Caulobacter sp. 602-2</name>
    <dbReference type="NCBI Taxonomy" id="2710887"/>
    <lineage>
        <taxon>Bacteria</taxon>
        <taxon>Pseudomonadati</taxon>
        <taxon>Pseudomonadota</taxon>
        <taxon>Alphaproteobacteria</taxon>
        <taxon>Caulobacterales</taxon>
        <taxon>Caulobacteraceae</taxon>
        <taxon>Caulobacter</taxon>
    </lineage>
</organism>
<dbReference type="Gene3D" id="1.10.10.10">
    <property type="entry name" value="Winged helix-like DNA-binding domain superfamily/Winged helix DNA-binding domain"/>
    <property type="match status" value="1"/>
</dbReference>
<dbReference type="SUPFAM" id="SSF48008">
    <property type="entry name" value="GntR ligand-binding domain-like"/>
    <property type="match status" value="1"/>
</dbReference>
<dbReference type="SMART" id="SM00345">
    <property type="entry name" value="HTH_GNTR"/>
    <property type="match status" value="1"/>
</dbReference>
<dbReference type="InterPro" id="IPR008920">
    <property type="entry name" value="TF_FadR/GntR_C"/>
</dbReference>
<dbReference type="SUPFAM" id="SSF46785">
    <property type="entry name" value="Winged helix' DNA-binding domain"/>
    <property type="match status" value="1"/>
</dbReference>
<reference evidence="5" key="1">
    <citation type="submission" date="2020-02" db="EMBL/GenBank/DDBJ databases">
        <authorList>
            <person name="Gao J."/>
            <person name="Sun J."/>
        </authorList>
    </citation>
    <scope>NUCLEOTIDE SEQUENCE</scope>
    <source>
        <strain evidence="5">602-2</strain>
    </source>
</reference>
<keyword evidence="2" id="KW-0238">DNA-binding</keyword>
<dbReference type="PROSITE" id="PS50949">
    <property type="entry name" value="HTH_GNTR"/>
    <property type="match status" value="1"/>
</dbReference>
<dbReference type="GO" id="GO:0003677">
    <property type="term" value="F:DNA binding"/>
    <property type="evidence" value="ECO:0007669"/>
    <property type="project" value="UniProtKB-KW"/>
</dbReference>
<protein>
    <submittedName>
        <fullName evidence="5">FadR family transcriptional regulator</fullName>
    </submittedName>
</protein>
<dbReference type="InterPro" id="IPR000524">
    <property type="entry name" value="Tscrpt_reg_HTH_GntR"/>
</dbReference>
<evidence type="ECO:0000256" key="2">
    <source>
        <dbReference type="ARBA" id="ARBA00023125"/>
    </source>
</evidence>
<dbReference type="InterPro" id="IPR036388">
    <property type="entry name" value="WH-like_DNA-bd_sf"/>
</dbReference>
<evidence type="ECO:0000259" key="4">
    <source>
        <dbReference type="PROSITE" id="PS50949"/>
    </source>
</evidence>
<keyword evidence="1" id="KW-0805">Transcription regulation</keyword>
<keyword evidence="3" id="KW-0804">Transcription</keyword>
<gene>
    <name evidence="5" type="ORF">G5B46_07540</name>
</gene>
<dbReference type="CDD" id="cd07377">
    <property type="entry name" value="WHTH_GntR"/>
    <property type="match status" value="1"/>
</dbReference>
<feature type="domain" description="HTH gntR-type" evidence="4">
    <location>
        <begin position="4"/>
        <end position="72"/>
    </location>
</feature>
<name>A0A6G4QVU9_9CAUL</name>
<dbReference type="Gene3D" id="1.20.120.530">
    <property type="entry name" value="GntR ligand-binding domain-like"/>
    <property type="match status" value="1"/>
</dbReference>
<dbReference type="PANTHER" id="PTHR43537:SF5">
    <property type="entry name" value="UXU OPERON TRANSCRIPTIONAL REGULATOR"/>
    <property type="match status" value="1"/>
</dbReference>
<dbReference type="Pfam" id="PF00392">
    <property type="entry name" value="GntR"/>
    <property type="match status" value="1"/>
</dbReference>
<dbReference type="InterPro" id="IPR036390">
    <property type="entry name" value="WH_DNA-bd_sf"/>
</dbReference>
<comment type="caution">
    <text evidence="5">The sequence shown here is derived from an EMBL/GenBank/DDBJ whole genome shotgun (WGS) entry which is preliminary data.</text>
</comment>
<evidence type="ECO:0000256" key="3">
    <source>
        <dbReference type="ARBA" id="ARBA00023163"/>
    </source>
</evidence>
<dbReference type="SMART" id="SM00895">
    <property type="entry name" value="FCD"/>
    <property type="match status" value="1"/>
</dbReference>
<accession>A0A6G4QVU9</accession>
<dbReference type="GO" id="GO:0003700">
    <property type="term" value="F:DNA-binding transcription factor activity"/>
    <property type="evidence" value="ECO:0007669"/>
    <property type="project" value="InterPro"/>
</dbReference>
<dbReference type="PANTHER" id="PTHR43537">
    <property type="entry name" value="TRANSCRIPTIONAL REGULATOR, GNTR FAMILY"/>
    <property type="match status" value="1"/>
</dbReference>
<dbReference type="Pfam" id="PF07729">
    <property type="entry name" value="FCD"/>
    <property type="match status" value="1"/>
</dbReference>
<dbReference type="EMBL" id="JAAKGT010000002">
    <property type="protein sequence ID" value="NGM49454.1"/>
    <property type="molecule type" value="Genomic_DNA"/>
</dbReference>
<sequence>MADRRLFEEIADKIADMVRAGEFPPGSRLPGEREMSERLGVSRVTVREAEIALQARGTLRIRAGSGVYVCGPAGSDSAGAALEGALPTVSAFELTEARSLFESEAAALAAPIISDADLAKLDDLLAQMVAAGEDDARSTAVDREFHMTIAAASGNRVIIHTIKTLWKFRMEDPEVRRTHQSICHHDGDARQAEHVAVVEALRRRDPKAARQAMRLHFSRLLESMLDATEQQERLELERKAAESRQRFLMTARMG</sequence>
<proteinExistence type="predicted"/>
<dbReference type="AlphaFoldDB" id="A0A6G4QVU9"/>